<dbReference type="PROSITE" id="PS50011">
    <property type="entry name" value="PROTEIN_KINASE_DOM"/>
    <property type="match status" value="1"/>
</dbReference>
<keyword evidence="4" id="KW-0418">Kinase</keyword>
<feature type="compositionally biased region" description="Polar residues" evidence="7">
    <location>
        <begin position="109"/>
        <end position="136"/>
    </location>
</feature>
<feature type="region of interest" description="Disordered" evidence="7">
    <location>
        <begin position="1"/>
        <end position="31"/>
    </location>
</feature>
<evidence type="ECO:0000256" key="7">
    <source>
        <dbReference type="SAM" id="MobiDB-lite"/>
    </source>
</evidence>
<dbReference type="PANTHER" id="PTHR45646">
    <property type="entry name" value="SERINE/THREONINE-PROTEIN KINASE DOA-RELATED"/>
    <property type="match status" value="1"/>
</dbReference>
<dbReference type="InterPro" id="IPR008271">
    <property type="entry name" value="Ser/Thr_kinase_AS"/>
</dbReference>
<dbReference type="InterPro" id="IPR011009">
    <property type="entry name" value="Kinase-like_dom_sf"/>
</dbReference>
<keyword evidence="1" id="KW-0723">Serine/threonine-protein kinase</keyword>
<evidence type="ECO:0000256" key="6">
    <source>
        <dbReference type="ARBA" id="ARBA00037966"/>
    </source>
</evidence>
<keyword evidence="10" id="KW-1185">Reference proteome</keyword>
<dbReference type="GO" id="GO:0005634">
    <property type="term" value="C:nucleus"/>
    <property type="evidence" value="ECO:0007669"/>
    <property type="project" value="TreeGrafter"/>
</dbReference>
<dbReference type="InterPro" id="IPR000719">
    <property type="entry name" value="Prot_kinase_dom"/>
</dbReference>
<dbReference type="AlphaFoldDB" id="A0A2G5SA82"/>
<dbReference type="GO" id="GO:0043484">
    <property type="term" value="P:regulation of RNA splicing"/>
    <property type="evidence" value="ECO:0007669"/>
    <property type="project" value="TreeGrafter"/>
</dbReference>
<evidence type="ECO:0000313" key="9">
    <source>
        <dbReference type="EMBL" id="PIC11988.1"/>
    </source>
</evidence>
<comment type="similarity">
    <text evidence="6">Belongs to the protein kinase superfamily. CMGC Ser/Thr protein kinase family. Lammer subfamily.</text>
</comment>
<name>A0A2G5SA82_9PELO</name>
<dbReference type="InterPro" id="IPR051175">
    <property type="entry name" value="CLK_kinases"/>
</dbReference>
<keyword evidence="2" id="KW-0808">Transferase</keyword>
<accession>A0A2G5SA82</accession>
<dbReference type="SUPFAM" id="SSF56112">
    <property type="entry name" value="Protein kinase-like (PK-like)"/>
    <property type="match status" value="1"/>
</dbReference>
<organism evidence="9 10">
    <name type="scientific">Caenorhabditis nigoni</name>
    <dbReference type="NCBI Taxonomy" id="1611254"/>
    <lineage>
        <taxon>Eukaryota</taxon>
        <taxon>Metazoa</taxon>
        <taxon>Ecdysozoa</taxon>
        <taxon>Nematoda</taxon>
        <taxon>Chromadorea</taxon>
        <taxon>Rhabditida</taxon>
        <taxon>Rhabditina</taxon>
        <taxon>Rhabditomorpha</taxon>
        <taxon>Rhabditoidea</taxon>
        <taxon>Rhabditidae</taxon>
        <taxon>Peloderinae</taxon>
        <taxon>Caenorhabditis</taxon>
    </lineage>
</organism>
<protein>
    <recommendedName>
        <fullName evidence="8">Protein kinase domain-containing protein</fullName>
    </recommendedName>
</protein>
<evidence type="ECO:0000256" key="3">
    <source>
        <dbReference type="ARBA" id="ARBA00022741"/>
    </source>
</evidence>
<evidence type="ECO:0000259" key="8">
    <source>
        <dbReference type="PROSITE" id="PS50011"/>
    </source>
</evidence>
<dbReference type="GO" id="GO:0005524">
    <property type="term" value="F:ATP binding"/>
    <property type="evidence" value="ECO:0007669"/>
    <property type="project" value="UniProtKB-KW"/>
</dbReference>
<evidence type="ECO:0000256" key="2">
    <source>
        <dbReference type="ARBA" id="ARBA00022679"/>
    </source>
</evidence>
<proteinExistence type="inferred from homology"/>
<comment type="caution">
    <text evidence="9">The sequence shown here is derived from an EMBL/GenBank/DDBJ whole genome shotgun (WGS) entry which is preliminary data.</text>
</comment>
<dbReference type="OrthoDB" id="9332038at2759"/>
<reference evidence="10" key="1">
    <citation type="submission" date="2017-10" db="EMBL/GenBank/DDBJ databases">
        <title>Rapid genome shrinkage in a self-fertile nematode reveals novel sperm competition proteins.</title>
        <authorList>
            <person name="Yin D."/>
            <person name="Schwarz E.M."/>
            <person name="Thomas C.G."/>
            <person name="Felde R.L."/>
            <person name="Korf I.F."/>
            <person name="Cutter A.D."/>
            <person name="Schartner C.M."/>
            <person name="Ralston E.J."/>
            <person name="Meyer B.J."/>
            <person name="Haag E.S."/>
        </authorList>
    </citation>
    <scope>NUCLEOTIDE SEQUENCE [LARGE SCALE GENOMIC DNA]</scope>
    <source>
        <strain evidence="10">JU1422</strain>
    </source>
</reference>
<evidence type="ECO:0000313" key="10">
    <source>
        <dbReference type="Proteomes" id="UP000230233"/>
    </source>
</evidence>
<dbReference type="PROSITE" id="PS00108">
    <property type="entry name" value="PROTEIN_KINASE_ST"/>
    <property type="match status" value="1"/>
</dbReference>
<dbReference type="PANTHER" id="PTHR45646:SF8">
    <property type="entry name" value="PROTEIN KINASE DOMAIN-CONTAINING PROTEIN"/>
    <property type="match status" value="1"/>
</dbReference>
<dbReference type="Gene3D" id="1.10.510.10">
    <property type="entry name" value="Transferase(Phosphotransferase) domain 1"/>
    <property type="match status" value="1"/>
</dbReference>
<sequence>MNKGQNFMNSQSKTMDKVRRSQKDGSTQTLPERWINTVAAVKMRRKSNWMPPFETALFSRIQIAIFMDSPDKVIQLRLFDKNTFELNKQSPSIDKKVKEDTQLEKTTKPIFTQSPAGNIKSSESRIPSNKQQENSQAIGDMVTHKISPSVDTNDPDWINSKVSAPSELKIKNALPYYIFDTPGLPHALKLQTGKKFIVNGEFGEGVFGIVYFVRGGDNKDYAAKVIKERNRMYLAEQEEEAYKRIAANEHKNLLKLHLMGSLINPPPTCTSKVFITHACGPSLFDLCYNVEKDLKDHQRALFSLKDIRKIGEQVAEAMHHLETLEIYHLDLKMDNIVFAENFDYETEAGPRHTVIKMKGTHVKVIDYGNAKFHPQCGETQDYKLVQPLPFRAPETFLGIPHSVKSDVWSMGCVLMHMYTGEDLFASKSGTTRLEQQQSLFEAVIYTLQVTVPKALLEQSKQGGKCHLDLTFLEYFGQEEEEGIRKLMRRLEDLELFQLLDRMFTLDPSDRPTFYEVKNHEFFRNT</sequence>
<feature type="compositionally biased region" description="Basic and acidic residues" evidence="7">
    <location>
        <begin position="14"/>
        <end position="23"/>
    </location>
</feature>
<feature type="compositionally biased region" description="Polar residues" evidence="7">
    <location>
        <begin position="1"/>
        <end position="13"/>
    </location>
</feature>
<dbReference type="Gene3D" id="3.30.200.20">
    <property type="entry name" value="Phosphorylase Kinase, domain 1"/>
    <property type="match status" value="1"/>
</dbReference>
<dbReference type="GO" id="GO:0004674">
    <property type="term" value="F:protein serine/threonine kinase activity"/>
    <property type="evidence" value="ECO:0007669"/>
    <property type="project" value="UniProtKB-KW"/>
</dbReference>
<feature type="region of interest" description="Disordered" evidence="7">
    <location>
        <begin position="106"/>
        <end position="136"/>
    </location>
</feature>
<keyword evidence="3" id="KW-0547">Nucleotide-binding</keyword>
<dbReference type="EMBL" id="PDUG01000031">
    <property type="protein sequence ID" value="PIC11988.1"/>
    <property type="molecule type" value="Genomic_DNA"/>
</dbReference>
<dbReference type="Proteomes" id="UP000230233">
    <property type="component" value="Unassembled WGS sequence"/>
</dbReference>
<dbReference type="SMART" id="SM00220">
    <property type="entry name" value="S_TKc"/>
    <property type="match status" value="1"/>
</dbReference>
<evidence type="ECO:0000256" key="4">
    <source>
        <dbReference type="ARBA" id="ARBA00022777"/>
    </source>
</evidence>
<dbReference type="Pfam" id="PF00069">
    <property type="entry name" value="Pkinase"/>
    <property type="match status" value="1"/>
</dbReference>
<evidence type="ECO:0000256" key="5">
    <source>
        <dbReference type="ARBA" id="ARBA00022840"/>
    </source>
</evidence>
<keyword evidence="5" id="KW-0067">ATP-binding</keyword>
<evidence type="ECO:0000256" key="1">
    <source>
        <dbReference type="ARBA" id="ARBA00022527"/>
    </source>
</evidence>
<gene>
    <name evidence="9" type="ORF">B9Z55_028727</name>
</gene>
<feature type="domain" description="Protein kinase" evidence="8">
    <location>
        <begin position="196"/>
        <end position="522"/>
    </location>
</feature>